<dbReference type="GO" id="GO:0007165">
    <property type="term" value="P:signal transduction"/>
    <property type="evidence" value="ECO:0007669"/>
    <property type="project" value="UniProtKB-KW"/>
</dbReference>
<comment type="subcellular location">
    <subcellularLocation>
        <location evidence="1">Cell inner membrane</location>
        <topology evidence="1">Multi-pass membrane protein</topology>
    </subcellularLocation>
</comment>
<dbReference type="Pfam" id="PF12729">
    <property type="entry name" value="4HB_MCP_1"/>
    <property type="match status" value="1"/>
</dbReference>
<evidence type="ECO:0000313" key="12">
    <source>
        <dbReference type="Proteomes" id="UP000321567"/>
    </source>
</evidence>
<keyword evidence="6" id="KW-1133">Transmembrane helix</keyword>
<evidence type="ECO:0000313" key="11">
    <source>
        <dbReference type="EMBL" id="GEO82050.1"/>
    </source>
</evidence>
<dbReference type="SUPFAM" id="SSF158472">
    <property type="entry name" value="HAMP domain-like"/>
    <property type="match status" value="1"/>
</dbReference>
<feature type="domain" description="HAMP" evidence="9">
    <location>
        <begin position="320"/>
        <end position="373"/>
    </location>
</feature>
<dbReference type="SMART" id="SM01358">
    <property type="entry name" value="HBM"/>
    <property type="match status" value="1"/>
</dbReference>
<evidence type="ECO:0000256" key="2">
    <source>
        <dbReference type="ARBA" id="ARBA00022519"/>
    </source>
</evidence>
<evidence type="ECO:0008006" key="13">
    <source>
        <dbReference type="Google" id="ProtNLM"/>
    </source>
</evidence>
<dbReference type="PANTHER" id="PTHR32089:SF112">
    <property type="entry name" value="LYSOZYME-LIKE PROTEIN-RELATED"/>
    <property type="match status" value="1"/>
</dbReference>
<dbReference type="PROSITE" id="PS50111">
    <property type="entry name" value="CHEMOTAXIS_TRANSDUC_2"/>
    <property type="match status" value="1"/>
</dbReference>
<dbReference type="InterPro" id="IPR000727">
    <property type="entry name" value="T_SNARE_dom"/>
</dbReference>
<evidence type="ECO:0000256" key="1">
    <source>
        <dbReference type="ARBA" id="ARBA00004429"/>
    </source>
</evidence>
<name>A0A512H9I9_9PROT</name>
<evidence type="ECO:0000256" key="6">
    <source>
        <dbReference type="SAM" id="Phobius"/>
    </source>
</evidence>
<evidence type="ECO:0000259" key="9">
    <source>
        <dbReference type="PROSITE" id="PS50885"/>
    </source>
</evidence>
<dbReference type="EMBL" id="BJZO01000058">
    <property type="protein sequence ID" value="GEO82050.1"/>
    <property type="molecule type" value="Genomic_DNA"/>
</dbReference>
<protein>
    <recommendedName>
        <fullName evidence="13">Methyl-accepting chemotaxis protein</fullName>
    </recommendedName>
</protein>
<dbReference type="CDD" id="cd06225">
    <property type="entry name" value="HAMP"/>
    <property type="match status" value="1"/>
</dbReference>
<keyword evidence="12" id="KW-1185">Reference proteome</keyword>
<gene>
    <name evidence="11" type="ORF">ROR02_21810</name>
</gene>
<sequence>MGKIMNQFSVVTRITIGFGALLVLMLAISILSYGAGSVIREKVNIYAQEAVRTLDVTNLATEVAELRRNAYIFFDKEEPQYAETANTIMADLQKQLQTLLSTVSASHQQDIRKLLELVRGYDQGLKRVVALSEARKAAIGSLLSVGPEARTALLALIEQSMAENNHRTAALAGLAVESLMSSRLAAANFSNHPSSELAEKVKEGMNQVIERCEDLKQSMIDGPDRSRIDDVQQKVRSYIVGFDALTKAMLESQSLVMGEMAGIGEKFGSVAGDFQNSQLIFMDNTRHGMENDLNHAVNESMALSVAAIALAILAAILISRSLSRPIAHLTGVLDSLRQGDTDVEIKGRDHGGELGRMARGLDALRQSVADAFRLNQMIEGSPSAVIVCGTDLRISYLNESARVIVRRMNHPIAQDPDLIIGRKASEIHHKPEFVHSVLTHPENMPYRGKFTMGGVTIENDVRAILDPRGRVTGIMLAWKDVTEYVRLSETFEASIKSVVEVVGQATSELETTSQAMADNADRSGEQASVVAQAAEQAAGNVETVASATEELSASITEISRQVQESARIASEAVAEAQRTDEMVQGLANAAHRIGEVVGLITDIASQTNLLALNATIEAARAGEMGKGFAVVAGEVKTLANQTAKATEEISSQITGIQSETRRAVEAIQAIGGTIARLNQIASAIAAAVEEQGAATKEIARNVEEASHGTTEVTNSIQEVNQGAQANRHAAQQLEEATSQLAQQASFLARQVQEFLDKMRA</sequence>
<dbReference type="PANTHER" id="PTHR32089">
    <property type="entry name" value="METHYL-ACCEPTING CHEMOTAXIS PROTEIN MCPB"/>
    <property type="match status" value="1"/>
</dbReference>
<evidence type="ECO:0000259" key="10">
    <source>
        <dbReference type="PROSITE" id="PS51753"/>
    </source>
</evidence>
<dbReference type="Pfam" id="PF00015">
    <property type="entry name" value="MCPsignal"/>
    <property type="match status" value="1"/>
</dbReference>
<dbReference type="PROSITE" id="PS50192">
    <property type="entry name" value="T_SNARE"/>
    <property type="match status" value="1"/>
</dbReference>
<dbReference type="Gene3D" id="1.10.287.950">
    <property type="entry name" value="Methyl-accepting chemotaxis protein"/>
    <property type="match status" value="1"/>
</dbReference>
<dbReference type="GO" id="GO:0005886">
    <property type="term" value="C:plasma membrane"/>
    <property type="evidence" value="ECO:0007669"/>
    <property type="project" value="UniProtKB-SubCell"/>
</dbReference>
<dbReference type="Gene3D" id="3.30.450.20">
    <property type="entry name" value="PAS domain"/>
    <property type="match status" value="1"/>
</dbReference>
<feature type="domain" description="HBM" evidence="10">
    <location>
        <begin position="48"/>
        <end position="286"/>
    </location>
</feature>
<dbReference type="InterPro" id="IPR024478">
    <property type="entry name" value="HlyB_4HB_MCP"/>
</dbReference>
<keyword evidence="6" id="KW-0472">Membrane</keyword>
<dbReference type="PROSITE" id="PS51753">
    <property type="entry name" value="HBM"/>
    <property type="match status" value="1"/>
</dbReference>
<dbReference type="AlphaFoldDB" id="A0A512H9I9"/>
<evidence type="ECO:0000259" key="7">
    <source>
        <dbReference type="PROSITE" id="PS50111"/>
    </source>
</evidence>
<feature type="domain" description="T-SNARE coiled-coil homology" evidence="8">
    <location>
        <begin position="657"/>
        <end position="719"/>
    </location>
</feature>
<dbReference type="SUPFAM" id="SSF58104">
    <property type="entry name" value="Methyl-accepting chemotaxis protein (MCP) signaling domain"/>
    <property type="match status" value="1"/>
</dbReference>
<feature type="domain" description="Methyl-accepting transducer" evidence="7">
    <location>
        <begin position="498"/>
        <end position="741"/>
    </location>
</feature>
<dbReference type="InterPro" id="IPR004089">
    <property type="entry name" value="MCPsignal_dom"/>
</dbReference>
<feature type="transmembrane region" description="Helical" evidence="6">
    <location>
        <begin position="12"/>
        <end position="35"/>
    </location>
</feature>
<dbReference type="SMART" id="SM00283">
    <property type="entry name" value="MA"/>
    <property type="match status" value="1"/>
</dbReference>
<dbReference type="Gene3D" id="6.10.340.10">
    <property type="match status" value="1"/>
</dbReference>
<organism evidence="11 12">
    <name type="scientific">Pararhodospirillum oryzae</name>
    <dbReference type="NCBI Taxonomy" id="478448"/>
    <lineage>
        <taxon>Bacteria</taxon>
        <taxon>Pseudomonadati</taxon>
        <taxon>Pseudomonadota</taxon>
        <taxon>Alphaproteobacteria</taxon>
        <taxon>Rhodospirillales</taxon>
        <taxon>Rhodospirillaceae</taxon>
        <taxon>Pararhodospirillum</taxon>
    </lineage>
</organism>
<dbReference type="SMART" id="SM00304">
    <property type="entry name" value="HAMP"/>
    <property type="match status" value="1"/>
</dbReference>
<comment type="caution">
    <text evidence="11">The sequence shown here is derived from an EMBL/GenBank/DDBJ whole genome shotgun (WGS) entry which is preliminary data.</text>
</comment>
<evidence type="ECO:0000256" key="5">
    <source>
        <dbReference type="PROSITE-ProRule" id="PRU00284"/>
    </source>
</evidence>
<evidence type="ECO:0000256" key="3">
    <source>
        <dbReference type="ARBA" id="ARBA00023224"/>
    </source>
</evidence>
<evidence type="ECO:0000256" key="4">
    <source>
        <dbReference type="ARBA" id="ARBA00029447"/>
    </source>
</evidence>
<dbReference type="Pfam" id="PF00672">
    <property type="entry name" value="HAMP"/>
    <property type="match status" value="1"/>
</dbReference>
<accession>A0A512H9I9</accession>
<feature type="transmembrane region" description="Helical" evidence="6">
    <location>
        <begin position="301"/>
        <end position="318"/>
    </location>
</feature>
<keyword evidence="3 5" id="KW-0807">Transducer</keyword>
<evidence type="ECO:0000259" key="8">
    <source>
        <dbReference type="PROSITE" id="PS50192"/>
    </source>
</evidence>
<dbReference type="Proteomes" id="UP000321567">
    <property type="component" value="Unassembled WGS sequence"/>
</dbReference>
<proteinExistence type="inferred from homology"/>
<keyword evidence="6" id="KW-0812">Transmembrane</keyword>
<dbReference type="InterPro" id="IPR003660">
    <property type="entry name" value="HAMP_dom"/>
</dbReference>
<keyword evidence="2" id="KW-1003">Cell membrane</keyword>
<comment type="similarity">
    <text evidence="4">Belongs to the methyl-accepting chemotaxis (MCP) protein family.</text>
</comment>
<reference evidence="11 12" key="1">
    <citation type="submission" date="2019-07" db="EMBL/GenBank/DDBJ databases">
        <title>Whole genome shotgun sequence of Rhodospirillum oryzae NBRC 107573.</title>
        <authorList>
            <person name="Hosoyama A."/>
            <person name="Uohara A."/>
            <person name="Ohji S."/>
            <person name="Ichikawa N."/>
        </authorList>
    </citation>
    <scope>NUCLEOTIDE SEQUENCE [LARGE SCALE GENOMIC DNA]</scope>
    <source>
        <strain evidence="11 12">NBRC 107573</strain>
    </source>
</reference>
<dbReference type="PROSITE" id="PS50885">
    <property type="entry name" value="HAMP"/>
    <property type="match status" value="1"/>
</dbReference>
<keyword evidence="2" id="KW-0997">Cell inner membrane</keyword>
<dbReference type="InterPro" id="IPR032255">
    <property type="entry name" value="HBM"/>
</dbReference>